<dbReference type="EMBL" id="AWFB01000007">
    <property type="protein sequence ID" value="RAN35029.1"/>
    <property type="molecule type" value="Genomic_DNA"/>
</dbReference>
<keyword evidence="2" id="KW-1185">Reference proteome</keyword>
<dbReference type="Proteomes" id="UP000249123">
    <property type="component" value="Unassembled WGS sequence"/>
</dbReference>
<comment type="caution">
    <text evidence="1">The sequence shown here is derived from an EMBL/GenBank/DDBJ whole genome shotgun (WGS) entry which is preliminary data.</text>
</comment>
<sequence length="53" mass="6255">MGLQIRLILVVLRIFLREHSDFLHIQTVDPDAIRTRDLQIRNRKQGVFDVAEV</sequence>
<protein>
    <submittedName>
        <fullName evidence="1">Uncharacterized protein</fullName>
    </submittedName>
</protein>
<reference evidence="1 2" key="1">
    <citation type="submission" date="2013-04" db="EMBL/GenBank/DDBJ databases">
        <title>Hyphomonas sp. T24B3 Genome Sequencing.</title>
        <authorList>
            <person name="Lai Q."/>
            <person name="Shao Z."/>
        </authorList>
    </citation>
    <scope>NUCLEOTIDE SEQUENCE [LARGE SCALE GENOMIC DNA]</scope>
    <source>
        <strain evidence="1 2">T24B3</strain>
    </source>
</reference>
<proteinExistence type="predicted"/>
<accession>A0A062U7S2</accession>
<evidence type="ECO:0000313" key="2">
    <source>
        <dbReference type="Proteomes" id="UP000249123"/>
    </source>
</evidence>
<evidence type="ECO:0000313" key="1">
    <source>
        <dbReference type="EMBL" id="RAN35029.1"/>
    </source>
</evidence>
<organism evidence="1 2">
    <name type="scientific">Hyphomonas pacifica</name>
    <dbReference type="NCBI Taxonomy" id="1280941"/>
    <lineage>
        <taxon>Bacteria</taxon>
        <taxon>Pseudomonadati</taxon>
        <taxon>Pseudomonadota</taxon>
        <taxon>Alphaproteobacteria</taxon>
        <taxon>Hyphomonadales</taxon>
        <taxon>Hyphomonadaceae</taxon>
        <taxon>Hyphomonas</taxon>
    </lineage>
</organism>
<name>A0A062U7S2_9PROT</name>
<gene>
    <name evidence="1" type="ORF">HY3_09295</name>
</gene>
<dbReference type="AlphaFoldDB" id="A0A062U7S2"/>